<evidence type="ECO:0000313" key="13">
    <source>
        <dbReference type="Proteomes" id="UP000030641"/>
    </source>
</evidence>
<dbReference type="GO" id="GO:0016887">
    <property type="term" value="F:ATP hydrolysis activity"/>
    <property type="evidence" value="ECO:0007669"/>
    <property type="project" value="InterPro"/>
</dbReference>
<feature type="domain" description="ABC transmembrane type-1" evidence="11">
    <location>
        <begin position="274"/>
        <end position="544"/>
    </location>
</feature>
<dbReference type="PROSITE" id="PS50893">
    <property type="entry name" value="ABC_TRANSPORTER_2"/>
    <property type="match status" value="2"/>
</dbReference>
<organism evidence="12 13">
    <name type="scientific">Aureobasidium subglaciale (strain EXF-2481)</name>
    <name type="common">Aureobasidium pullulans var. subglaciale</name>
    <dbReference type="NCBI Taxonomy" id="1043005"/>
    <lineage>
        <taxon>Eukaryota</taxon>
        <taxon>Fungi</taxon>
        <taxon>Dikarya</taxon>
        <taxon>Ascomycota</taxon>
        <taxon>Pezizomycotina</taxon>
        <taxon>Dothideomycetes</taxon>
        <taxon>Dothideomycetidae</taxon>
        <taxon>Dothideales</taxon>
        <taxon>Saccotheciaceae</taxon>
        <taxon>Aureobasidium</taxon>
    </lineage>
</organism>
<evidence type="ECO:0000256" key="6">
    <source>
        <dbReference type="ARBA" id="ARBA00022989"/>
    </source>
</evidence>
<feature type="domain" description="ABC transporter" evidence="10">
    <location>
        <begin position="1204"/>
        <end position="1456"/>
    </location>
</feature>
<feature type="transmembrane region" description="Helical" evidence="9">
    <location>
        <begin position="930"/>
        <end position="954"/>
    </location>
</feature>
<feature type="transmembrane region" description="Helical" evidence="9">
    <location>
        <begin position="93"/>
        <end position="113"/>
    </location>
</feature>
<evidence type="ECO:0000256" key="3">
    <source>
        <dbReference type="ARBA" id="ARBA00022692"/>
    </source>
</evidence>
<comment type="subcellular location">
    <subcellularLocation>
        <location evidence="1">Membrane</location>
        <topology evidence="1">Multi-pass membrane protein</topology>
    </subcellularLocation>
</comment>
<evidence type="ECO:0000256" key="2">
    <source>
        <dbReference type="ARBA" id="ARBA00022448"/>
    </source>
</evidence>
<keyword evidence="4" id="KW-0547">Nucleotide-binding</keyword>
<dbReference type="CDD" id="cd18579">
    <property type="entry name" value="ABC_6TM_ABCC_D1"/>
    <property type="match status" value="1"/>
</dbReference>
<evidence type="ECO:0000259" key="10">
    <source>
        <dbReference type="PROSITE" id="PS50893"/>
    </source>
</evidence>
<dbReference type="InterPro" id="IPR044746">
    <property type="entry name" value="ABCC_6TM_D1"/>
</dbReference>
<keyword evidence="7 9" id="KW-0472">Membrane</keyword>
<feature type="transmembrane region" description="Helical" evidence="9">
    <location>
        <begin position="153"/>
        <end position="172"/>
    </location>
</feature>
<evidence type="ECO:0000256" key="4">
    <source>
        <dbReference type="ARBA" id="ARBA00022741"/>
    </source>
</evidence>
<evidence type="ECO:0000256" key="7">
    <source>
        <dbReference type="ARBA" id="ARBA00023136"/>
    </source>
</evidence>
<dbReference type="RefSeq" id="XP_013343244.1">
    <property type="nucleotide sequence ID" value="XM_013487790.1"/>
</dbReference>
<dbReference type="GeneID" id="25370176"/>
<keyword evidence="6 9" id="KW-1133">Transmembrane helix</keyword>
<dbReference type="InterPro" id="IPR017871">
    <property type="entry name" value="ABC_transporter-like_CS"/>
</dbReference>
<dbReference type="InterPro" id="IPR050173">
    <property type="entry name" value="ABC_transporter_C-like"/>
</dbReference>
<evidence type="ECO:0008006" key="14">
    <source>
        <dbReference type="Google" id="ProtNLM"/>
    </source>
</evidence>
<feature type="transmembrane region" description="Helical" evidence="9">
    <location>
        <begin position="406"/>
        <end position="428"/>
    </location>
</feature>
<dbReference type="SUPFAM" id="SSF90123">
    <property type="entry name" value="ABC transporter transmembrane region"/>
    <property type="match status" value="2"/>
</dbReference>
<feature type="domain" description="ABC transmembrane type-1" evidence="11">
    <location>
        <begin position="889"/>
        <end position="1167"/>
    </location>
</feature>
<proteinExistence type="predicted"/>
<feature type="compositionally biased region" description="Polar residues" evidence="8">
    <location>
        <begin position="835"/>
        <end position="847"/>
    </location>
</feature>
<dbReference type="InParanoid" id="A0A074Z7C0"/>
<dbReference type="Pfam" id="PF24357">
    <property type="entry name" value="TMD0_ABC"/>
    <property type="match status" value="1"/>
</dbReference>
<dbReference type="InterPro" id="IPR044726">
    <property type="entry name" value="ABCC_6TM_D2"/>
</dbReference>
<dbReference type="PANTHER" id="PTHR24223">
    <property type="entry name" value="ATP-BINDING CASSETTE SUB-FAMILY C"/>
    <property type="match status" value="1"/>
</dbReference>
<reference evidence="12 13" key="1">
    <citation type="journal article" date="2014" name="BMC Genomics">
        <title>Genome sequencing of four Aureobasidium pullulans varieties: biotechnological potential, stress tolerance, and description of new species.</title>
        <authorList>
            <person name="Gostin Ar C."/>
            <person name="Ohm R.A."/>
            <person name="Kogej T."/>
            <person name="Sonjak S."/>
            <person name="Turk M."/>
            <person name="Zajc J."/>
            <person name="Zalar P."/>
            <person name="Grube M."/>
            <person name="Sun H."/>
            <person name="Han J."/>
            <person name="Sharma A."/>
            <person name="Chiniquy J."/>
            <person name="Ngan C.Y."/>
            <person name="Lipzen A."/>
            <person name="Barry K."/>
            <person name="Grigoriev I.V."/>
            <person name="Gunde-Cimerman N."/>
        </authorList>
    </citation>
    <scope>NUCLEOTIDE SEQUENCE [LARGE SCALE GENOMIC DNA]</scope>
    <source>
        <strain evidence="12 13">EXF-2481</strain>
    </source>
</reference>
<gene>
    <name evidence="12" type="ORF">AUEXF2481DRAFT_66046</name>
</gene>
<evidence type="ECO:0000256" key="1">
    <source>
        <dbReference type="ARBA" id="ARBA00004141"/>
    </source>
</evidence>
<dbReference type="Proteomes" id="UP000030641">
    <property type="component" value="Unassembled WGS sequence"/>
</dbReference>
<feature type="transmembrane region" description="Helical" evidence="9">
    <location>
        <begin position="125"/>
        <end position="147"/>
    </location>
</feature>
<dbReference type="Gene3D" id="3.40.50.300">
    <property type="entry name" value="P-loop containing nucleotide triphosphate hydrolases"/>
    <property type="match status" value="2"/>
</dbReference>
<dbReference type="CDD" id="cd18580">
    <property type="entry name" value="ABC_6TM_ABCC_D2"/>
    <property type="match status" value="1"/>
</dbReference>
<dbReference type="PROSITE" id="PS00211">
    <property type="entry name" value="ABC_TRANSPORTER_1"/>
    <property type="match status" value="2"/>
</dbReference>
<dbReference type="Gene3D" id="1.20.1560.10">
    <property type="entry name" value="ABC transporter type 1, transmembrane domain"/>
    <property type="match status" value="2"/>
</dbReference>
<protein>
    <recommendedName>
        <fullName evidence="14">ABC transporter</fullName>
    </recommendedName>
</protein>
<feature type="transmembrane region" description="Helical" evidence="9">
    <location>
        <begin position="1003"/>
        <end position="1021"/>
    </location>
</feature>
<dbReference type="GO" id="GO:0005524">
    <property type="term" value="F:ATP binding"/>
    <property type="evidence" value="ECO:0007669"/>
    <property type="project" value="UniProtKB-KW"/>
</dbReference>
<name>A0A074Z7C0_AURSE</name>
<dbReference type="InterPro" id="IPR003593">
    <property type="entry name" value="AAA+_ATPase"/>
</dbReference>
<dbReference type="InterPro" id="IPR003439">
    <property type="entry name" value="ABC_transporter-like_ATP-bd"/>
</dbReference>
<accession>A0A074Z7C0</accession>
<dbReference type="OrthoDB" id="6500128at2759"/>
<evidence type="ECO:0000256" key="9">
    <source>
        <dbReference type="SAM" id="Phobius"/>
    </source>
</evidence>
<dbReference type="Pfam" id="PF00664">
    <property type="entry name" value="ABC_membrane"/>
    <property type="match status" value="1"/>
</dbReference>
<dbReference type="PROSITE" id="PS50929">
    <property type="entry name" value="ABC_TM1F"/>
    <property type="match status" value="2"/>
</dbReference>
<feature type="transmembrane region" description="Helical" evidence="9">
    <location>
        <begin position="307"/>
        <end position="328"/>
    </location>
</feature>
<evidence type="ECO:0000256" key="5">
    <source>
        <dbReference type="ARBA" id="ARBA00022840"/>
    </source>
</evidence>
<dbReference type="InterPro" id="IPR056227">
    <property type="entry name" value="TMD0_ABC"/>
</dbReference>
<feature type="transmembrane region" description="Helical" evidence="9">
    <location>
        <begin position="266"/>
        <end position="287"/>
    </location>
</feature>
<feature type="transmembrane region" description="Helical" evidence="9">
    <location>
        <begin position="27"/>
        <end position="46"/>
    </location>
</feature>
<dbReference type="PANTHER" id="PTHR24223:SF345">
    <property type="entry name" value="ABC MULTIDRUG TRANSPORTER (EUROFUNG)"/>
    <property type="match status" value="1"/>
</dbReference>
<dbReference type="FunFam" id="1.20.1560.10:FF:000055">
    <property type="entry name" value="ABC multidrug transporter (Eurofung)"/>
    <property type="match status" value="1"/>
</dbReference>
<dbReference type="GO" id="GO:0016020">
    <property type="term" value="C:membrane"/>
    <property type="evidence" value="ECO:0007669"/>
    <property type="project" value="UniProtKB-SubCell"/>
</dbReference>
<evidence type="ECO:0000256" key="8">
    <source>
        <dbReference type="SAM" id="MobiDB-lite"/>
    </source>
</evidence>
<evidence type="ECO:0000259" key="11">
    <source>
        <dbReference type="PROSITE" id="PS50929"/>
    </source>
</evidence>
<dbReference type="SUPFAM" id="SSF52540">
    <property type="entry name" value="P-loop containing nucleoside triphosphate hydrolases"/>
    <property type="match status" value="2"/>
</dbReference>
<keyword evidence="5" id="KW-0067">ATP-binding</keyword>
<feature type="domain" description="ABC transporter" evidence="10">
    <location>
        <begin position="596"/>
        <end position="824"/>
    </location>
</feature>
<dbReference type="SMART" id="SM00382">
    <property type="entry name" value="AAA"/>
    <property type="match status" value="2"/>
</dbReference>
<feature type="transmembrane region" description="Helical" evidence="9">
    <location>
        <begin position="884"/>
        <end position="910"/>
    </location>
</feature>
<dbReference type="InterPro" id="IPR036640">
    <property type="entry name" value="ABC1_TM_sf"/>
</dbReference>
<feature type="transmembrane region" description="Helical" evidence="9">
    <location>
        <begin position="486"/>
        <end position="506"/>
    </location>
</feature>
<keyword evidence="2" id="KW-0813">Transport</keyword>
<dbReference type="FunFam" id="1.20.1560.10:FF:000066">
    <property type="entry name" value="ABC multidrug transporter (Eurofung)"/>
    <property type="match status" value="1"/>
</dbReference>
<dbReference type="Pfam" id="PF00005">
    <property type="entry name" value="ABC_tran"/>
    <property type="match status" value="2"/>
</dbReference>
<keyword evidence="3 9" id="KW-0812">Transmembrane</keyword>
<dbReference type="OMA" id="HVGFCDQ"/>
<feature type="transmembrane region" description="Helical" evidence="9">
    <location>
        <begin position="67"/>
        <end position="87"/>
    </location>
</feature>
<keyword evidence="13" id="KW-1185">Reference proteome</keyword>
<dbReference type="InterPro" id="IPR011527">
    <property type="entry name" value="ABC1_TM_dom"/>
</dbReference>
<feature type="transmembrane region" description="Helical" evidence="9">
    <location>
        <begin position="1027"/>
        <end position="1047"/>
    </location>
</feature>
<feature type="transmembrane region" description="Helical" evidence="9">
    <location>
        <begin position="1102"/>
        <end position="1127"/>
    </location>
</feature>
<evidence type="ECO:0000313" key="12">
    <source>
        <dbReference type="EMBL" id="KEQ94781.1"/>
    </source>
</evidence>
<dbReference type="EMBL" id="KL584761">
    <property type="protein sequence ID" value="KEQ94781.1"/>
    <property type="molecule type" value="Genomic_DNA"/>
</dbReference>
<dbReference type="HOGENOM" id="CLU_000604_27_5_1"/>
<sequence length="1459" mass="160658">MPFDTGQGHLFDFNHVDFDFNIQFEQLFLSLLPSVLFIVASSWRALSQLRKPTLVETSLFQWIKLGAIGVYLCLELALLVLAASSGFQASSVFLASSVLKVVSGLAMIALSLADHNKSPRPSILLAIYLSLTLLPDATQARTLFLSSDNKSEITYSSIFCTALASKILILFLEAKKKTDWLDWDRKFHSPEEVSSIFSLGVFAWLNKMFLDGYQGILTIDDLYPLDSALNGETTHGNFSTYLDYSKMKDEKYGLAKVLLRILKGPFLLPVIPRLALLAFTFCQPLFIESLLDHLSQSELDANVGYGFIGASVLIYSGIAISTALYWYAGYSYHRMRVMVRSILVTEIYLRTTQARLGSSKDSAAVTLMSTDMERIDLGFRSLHETWACMIQAALASWLLYKQIGVLFVAPIGVVLASFAVLMVSMKFAGDSQRSWMAGVQKRVGLTATVIGSMKTLKLSGLAGAVSDFIQALRVEELAAGSRFRKLSIVAAVLGFLPLLISPPLTFAFTQRTLNVSRIFTSLSYLTLLTSPLAMIFQAVPQLLSGLACLGRVQAYLECETRVDFRRMNVRQFQSPEKTANNPEAAFDLQSDSQWAIVVRDAAFGWEVDKNILQHVSVNIMKSTLTIVVGAVGTGKSTFCKALLGEIPYFAGDITLNTHTSHFGVCEQTAFLSNGSVRENIIGFSPYDHQRYEEVIHATVLAFDIDTLPQGDATNIGSDGITLSGGQRQRVSLARALYLHTDLLVLDDVFSGLDAGTQEKVFDRVFGPCGLVRRRSTTVVLCTHSINHLPVADHIIALGDGTVVEQGDFRKLMTNNGYVQRLRLWDAPKHQISAATFSTEQTTRSKPSPLSEPNLKLVSSTPKNDALRQSGDKTVYKHYLKSMGWILASLGVLSSALWGFFTNFPTIWLTYWANDVYKTEPDHTWAFYAGLYAFFQVCGLLSLLTLGLVIIIASVQRVGASMHKDALQTLVRAPLSFFTSTDTGIVTNFFSQDLNLIDTELPSALLNFLFATFSAIAQAAIMPTSSPYMAISYPFLATLLYVVQRFYLRTARQLRLLDLEAKSPLYTHFLDTAKGITTIRAFGFLTEETNKNSRLVNDSLRPAYLLVMVQQWLTLVLDVVVMILAAVLTTLAVRLHSNSGFTGAALVTLMSFGDSMSSIVIFYTKLETSIGAISRLKVFSETVQPEDKLDEDVDPPVQWPQSGRISLNDVSASYAGTDDLSEGNYTLALQNITLNISPGEKVAICGRTGSGKSSLMALFLKLLDATSSTSANIIIDDIPLYRIKRPSLRQRILAVPQEAVFLPDGTTFMANLDPLNVATIGDCQSVLESVGLWNYVLEKGGLTAPLSAGTLSAGQRQLLSLARVLIRKRDRTVQGAEGGILLLDEVSSSVDHTTERLMQEIIDAQFTKYTVVAVSHRLDMIMDFDRVVVMDKGEIVEIGQPRTLAEQESSRFGELVRASA</sequence>
<feature type="region of interest" description="Disordered" evidence="8">
    <location>
        <begin position="835"/>
        <end position="854"/>
    </location>
</feature>
<dbReference type="InterPro" id="IPR027417">
    <property type="entry name" value="P-loop_NTPase"/>
</dbReference>
<dbReference type="GO" id="GO:0140359">
    <property type="term" value="F:ABC-type transporter activity"/>
    <property type="evidence" value="ECO:0007669"/>
    <property type="project" value="InterPro"/>
</dbReference>
<dbReference type="STRING" id="1043005.A0A074Z7C0"/>